<accession>A0A6G1Q8W3</accession>
<reference evidence="3" key="2">
    <citation type="submission" date="2019-02" db="EMBL/GenBank/DDBJ databases">
        <title>Opniocepnalus argus Var Kimnra genome.</title>
        <authorList>
            <person name="Zhou C."/>
            <person name="Xiao S."/>
        </authorList>
    </citation>
    <scope>NUCLEOTIDE SEQUENCE [LARGE SCALE GENOMIC DNA]</scope>
</reference>
<sequence>MMLERSRVAVVAEIFFRRHASDEDRVHCLCSRAFVQDRDLYRSDNRLLYLELAGPDADDEEEVLDEDAQLMTSMGLPVAFASSSDQRRERRRSNRKAVSHWVDAAEEEKDEQELQVVNKAEEREVCHPQEEGTEGIHDPGWDSYWGMEENITRKSTFLDTVVD</sequence>
<dbReference type="Proteomes" id="UP000503349">
    <property type="component" value="Chromosome 14"/>
</dbReference>
<protein>
    <submittedName>
        <fullName evidence="2">Trimethylguanosine synthase</fullName>
    </submittedName>
</protein>
<dbReference type="EMBL" id="CM015725">
    <property type="protein sequence ID" value="KAF3698849.1"/>
    <property type="molecule type" value="Genomic_DNA"/>
</dbReference>
<reference evidence="2 3" key="1">
    <citation type="submission" date="2019-02" db="EMBL/GenBank/DDBJ databases">
        <title>Opniocepnalus argus genome.</title>
        <authorList>
            <person name="Zhou C."/>
            <person name="Xiao S."/>
        </authorList>
    </citation>
    <scope>NUCLEOTIDE SEQUENCE [LARGE SCALE GENOMIC DNA]</scope>
    <source>
        <strain evidence="2">OARG1902GOOAL</strain>
        <tissue evidence="2">Muscle</tissue>
    </source>
</reference>
<organism evidence="2 3">
    <name type="scientific">Channa argus</name>
    <name type="common">Northern snakehead</name>
    <name type="synonym">Ophicephalus argus</name>
    <dbReference type="NCBI Taxonomy" id="215402"/>
    <lineage>
        <taxon>Eukaryota</taxon>
        <taxon>Metazoa</taxon>
        <taxon>Chordata</taxon>
        <taxon>Craniata</taxon>
        <taxon>Vertebrata</taxon>
        <taxon>Euteleostomi</taxon>
        <taxon>Actinopterygii</taxon>
        <taxon>Neopterygii</taxon>
        <taxon>Teleostei</taxon>
        <taxon>Neoteleostei</taxon>
        <taxon>Acanthomorphata</taxon>
        <taxon>Anabantaria</taxon>
        <taxon>Anabantiformes</taxon>
        <taxon>Channoidei</taxon>
        <taxon>Channidae</taxon>
        <taxon>Channa</taxon>
    </lineage>
</organism>
<gene>
    <name evidence="2" type="ORF">EXN66_Car014536</name>
</gene>
<keyword evidence="3" id="KW-1185">Reference proteome</keyword>
<name>A0A6G1Q8W3_CHAAH</name>
<proteinExistence type="predicted"/>
<dbReference type="AlphaFoldDB" id="A0A6G1Q8W3"/>
<feature type="compositionally biased region" description="Basic and acidic residues" evidence="1">
    <location>
        <begin position="121"/>
        <end position="140"/>
    </location>
</feature>
<evidence type="ECO:0000313" key="3">
    <source>
        <dbReference type="Proteomes" id="UP000503349"/>
    </source>
</evidence>
<evidence type="ECO:0000313" key="2">
    <source>
        <dbReference type="EMBL" id="KAF3698849.1"/>
    </source>
</evidence>
<evidence type="ECO:0000256" key="1">
    <source>
        <dbReference type="SAM" id="MobiDB-lite"/>
    </source>
</evidence>
<feature type="region of interest" description="Disordered" evidence="1">
    <location>
        <begin position="121"/>
        <end position="142"/>
    </location>
</feature>